<proteinExistence type="predicted"/>
<accession>A0ABD1Y3R1</accession>
<evidence type="ECO:0000256" key="2">
    <source>
        <dbReference type="ARBA" id="ARBA00022801"/>
    </source>
</evidence>
<keyword evidence="5" id="KW-1185">Reference proteome</keyword>
<comment type="caution">
    <text evidence="4">The sequence shown here is derived from an EMBL/GenBank/DDBJ whole genome shotgun (WGS) entry which is preliminary data.</text>
</comment>
<feature type="region of interest" description="Disordered" evidence="3">
    <location>
        <begin position="12"/>
        <end position="32"/>
    </location>
</feature>
<sequence length="248" mass="27047">MGSARLAYRTLGVSGRPAHGQPQRQNSRAPGWGLSSGSARMDLCRVYSRVIAAETRLQEGFVVRSMGHLIGGTHFRGDTSLKIARAPGGTQSRSAGRSDGLFDNKATFEAFIGIRDDDAARKLLFSQRLQDLLPGLDEKSIFVSFLAGCFRSIRFGLAEANGKGEDLILSYVHEKGGYVYHSDGIFSVNFDKVRGAVEELNKEILTIETQGNKPRATKVAIDVPVDIAPTFEMLNSPIYLQAGIHMLD</sequence>
<dbReference type="EMBL" id="JBHFFA010000006">
    <property type="protein sequence ID" value="KAL2621340.1"/>
    <property type="molecule type" value="Genomic_DNA"/>
</dbReference>
<dbReference type="PANTHER" id="PTHR23422">
    <property type="entry name" value="DIPEPTIDYL PEPTIDASE III-RELATED"/>
    <property type="match status" value="1"/>
</dbReference>
<dbReference type="GO" id="GO:0046872">
    <property type="term" value="F:metal ion binding"/>
    <property type="evidence" value="ECO:0007669"/>
    <property type="project" value="UniProtKB-KW"/>
</dbReference>
<evidence type="ECO:0000256" key="3">
    <source>
        <dbReference type="SAM" id="MobiDB-lite"/>
    </source>
</evidence>
<gene>
    <name evidence="4" type="ORF">R1flu_001545</name>
</gene>
<dbReference type="Proteomes" id="UP001605036">
    <property type="component" value="Unassembled WGS sequence"/>
</dbReference>
<organism evidence="4 5">
    <name type="scientific">Riccia fluitans</name>
    <dbReference type="NCBI Taxonomy" id="41844"/>
    <lineage>
        <taxon>Eukaryota</taxon>
        <taxon>Viridiplantae</taxon>
        <taxon>Streptophyta</taxon>
        <taxon>Embryophyta</taxon>
        <taxon>Marchantiophyta</taxon>
        <taxon>Marchantiopsida</taxon>
        <taxon>Marchantiidae</taxon>
        <taxon>Marchantiales</taxon>
        <taxon>Ricciaceae</taxon>
        <taxon>Riccia</taxon>
    </lineage>
</organism>
<dbReference type="PANTHER" id="PTHR23422:SF9">
    <property type="entry name" value="ZN-DEPENDENT HYDROLASE"/>
    <property type="match status" value="1"/>
</dbReference>
<dbReference type="GO" id="GO:0016787">
    <property type="term" value="F:hydrolase activity"/>
    <property type="evidence" value="ECO:0007669"/>
    <property type="project" value="UniProtKB-KW"/>
</dbReference>
<keyword evidence="2" id="KW-0378">Hydrolase</keyword>
<protein>
    <submittedName>
        <fullName evidence="4">Uncharacterized protein</fullName>
    </submittedName>
</protein>
<evidence type="ECO:0000256" key="1">
    <source>
        <dbReference type="ARBA" id="ARBA00022723"/>
    </source>
</evidence>
<keyword evidence="1" id="KW-0479">Metal-binding</keyword>
<reference evidence="4 5" key="1">
    <citation type="submission" date="2024-09" db="EMBL/GenBank/DDBJ databases">
        <title>Chromosome-scale assembly of Riccia fluitans.</title>
        <authorList>
            <person name="Paukszto L."/>
            <person name="Sawicki J."/>
            <person name="Karawczyk K."/>
            <person name="Piernik-Szablinska J."/>
            <person name="Szczecinska M."/>
            <person name="Mazdziarz M."/>
        </authorList>
    </citation>
    <scope>NUCLEOTIDE SEQUENCE [LARGE SCALE GENOMIC DNA]</scope>
    <source>
        <strain evidence="4">Rf_01</strain>
        <tissue evidence="4">Aerial parts of the thallus</tissue>
    </source>
</reference>
<dbReference type="InterPro" id="IPR039461">
    <property type="entry name" value="Peptidase_M49"/>
</dbReference>
<evidence type="ECO:0000313" key="4">
    <source>
        <dbReference type="EMBL" id="KAL2621340.1"/>
    </source>
</evidence>
<dbReference type="AlphaFoldDB" id="A0ABD1Y3R1"/>
<name>A0ABD1Y3R1_9MARC</name>
<evidence type="ECO:0000313" key="5">
    <source>
        <dbReference type="Proteomes" id="UP001605036"/>
    </source>
</evidence>